<dbReference type="VEuPathDB" id="FungiDB:ASPSYDRAFT_965630"/>
<evidence type="ECO:0000313" key="2">
    <source>
        <dbReference type="Proteomes" id="UP000184356"/>
    </source>
</evidence>
<organism evidence="1 2">
    <name type="scientific">Aspergillus sydowii CBS 593.65</name>
    <dbReference type="NCBI Taxonomy" id="1036612"/>
    <lineage>
        <taxon>Eukaryota</taxon>
        <taxon>Fungi</taxon>
        <taxon>Dikarya</taxon>
        <taxon>Ascomycota</taxon>
        <taxon>Pezizomycotina</taxon>
        <taxon>Eurotiomycetes</taxon>
        <taxon>Eurotiomycetidae</taxon>
        <taxon>Eurotiales</taxon>
        <taxon>Aspergillaceae</taxon>
        <taxon>Aspergillus</taxon>
        <taxon>Aspergillus subgen. Nidulantes</taxon>
    </lineage>
</organism>
<gene>
    <name evidence="1" type="ORF">ASPSYDRAFT_965630</name>
</gene>
<dbReference type="OrthoDB" id="2103397at2759"/>
<dbReference type="Proteomes" id="UP000184356">
    <property type="component" value="Unassembled WGS sequence"/>
</dbReference>
<protein>
    <submittedName>
        <fullName evidence="1">Uncharacterized protein</fullName>
    </submittedName>
</protein>
<sequence length="302" mass="34767">MKSCNNFTYQLYSFIGRHRFNLEVKKANKAYEKQALPRKLGRGRCERGPDDYTVPYCYNLESRSIRQIKKQWDIDTSLKAFKLAEYLKEIWEPPQKINDEKAAMKYKVDLLLRSATAIAKRDTQCENTRVTEMVQVTEKRNMSMPFKSDGAELMLEGQVNNVVFAGDEGDLDATLIVFRAAKAGRAQVWTLLKLMATIHHARKLAGKDPEIYGIATDSCEWAFAHINNKSQYSLWFLSWKYDSPDVVAHVMRIIDYSITRAEAAVRAPLNLRTTGRVTGCKIYDPKELIYSPMEDSDEEEHD</sequence>
<proteinExistence type="predicted"/>
<accession>A0A1L9TH69</accession>
<dbReference type="STRING" id="1036612.A0A1L9TH69"/>
<keyword evidence="2" id="KW-1185">Reference proteome</keyword>
<name>A0A1L9TH69_9EURO</name>
<dbReference type="RefSeq" id="XP_040702551.1">
    <property type="nucleotide sequence ID" value="XM_040853224.1"/>
</dbReference>
<dbReference type="GeneID" id="63769297"/>
<evidence type="ECO:0000313" key="1">
    <source>
        <dbReference type="EMBL" id="OJJ58745.1"/>
    </source>
</evidence>
<dbReference type="EMBL" id="KV878586">
    <property type="protein sequence ID" value="OJJ58745.1"/>
    <property type="molecule type" value="Genomic_DNA"/>
</dbReference>
<dbReference type="AlphaFoldDB" id="A0A1L9TH69"/>
<reference evidence="2" key="1">
    <citation type="journal article" date="2017" name="Genome Biol.">
        <title>Comparative genomics reveals high biological diversity and specific adaptations in the industrially and medically important fungal genus Aspergillus.</title>
        <authorList>
            <person name="de Vries R.P."/>
            <person name="Riley R."/>
            <person name="Wiebenga A."/>
            <person name="Aguilar-Osorio G."/>
            <person name="Amillis S."/>
            <person name="Uchima C.A."/>
            <person name="Anderluh G."/>
            <person name="Asadollahi M."/>
            <person name="Askin M."/>
            <person name="Barry K."/>
            <person name="Battaglia E."/>
            <person name="Bayram O."/>
            <person name="Benocci T."/>
            <person name="Braus-Stromeyer S.A."/>
            <person name="Caldana C."/>
            <person name="Canovas D."/>
            <person name="Cerqueira G.C."/>
            <person name="Chen F."/>
            <person name="Chen W."/>
            <person name="Choi C."/>
            <person name="Clum A."/>
            <person name="Dos Santos R.A."/>
            <person name="Damasio A.R."/>
            <person name="Diallinas G."/>
            <person name="Emri T."/>
            <person name="Fekete E."/>
            <person name="Flipphi M."/>
            <person name="Freyberg S."/>
            <person name="Gallo A."/>
            <person name="Gournas C."/>
            <person name="Habgood R."/>
            <person name="Hainaut M."/>
            <person name="Harispe M.L."/>
            <person name="Henrissat B."/>
            <person name="Hilden K.S."/>
            <person name="Hope R."/>
            <person name="Hossain A."/>
            <person name="Karabika E."/>
            <person name="Karaffa L."/>
            <person name="Karanyi Z."/>
            <person name="Krasevec N."/>
            <person name="Kuo A."/>
            <person name="Kusch H."/>
            <person name="LaButti K."/>
            <person name="Lagendijk E.L."/>
            <person name="Lapidus A."/>
            <person name="Levasseur A."/>
            <person name="Lindquist E."/>
            <person name="Lipzen A."/>
            <person name="Logrieco A.F."/>
            <person name="MacCabe A."/>
            <person name="Maekelae M.R."/>
            <person name="Malavazi I."/>
            <person name="Melin P."/>
            <person name="Meyer V."/>
            <person name="Mielnichuk N."/>
            <person name="Miskei M."/>
            <person name="Molnar A.P."/>
            <person name="Mule G."/>
            <person name="Ngan C.Y."/>
            <person name="Orejas M."/>
            <person name="Orosz E."/>
            <person name="Ouedraogo J.P."/>
            <person name="Overkamp K.M."/>
            <person name="Park H.-S."/>
            <person name="Perrone G."/>
            <person name="Piumi F."/>
            <person name="Punt P.J."/>
            <person name="Ram A.F."/>
            <person name="Ramon A."/>
            <person name="Rauscher S."/>
            <person name="Record E."/>
            <person name="Riano-Pachon D.M."/>
            <person name="Robert V."/>
            <person name="Roehrig J."/>
            <person name="Ruller R."/>
            <person name="Salamov A."/>
            <person name="Salih N.S."/>
            <person name="Samson R.A."/>
            <person name="Sandor E."/>
            <person name="Sanguinetti M."/>
            <person name="Schuetze T."/>
            <person name="Sepcic K."/>
            <person name="Shelest E."/>
            <person name="Sherlock G."/>
            <person name="Sophianopoulou V."/>
            <person name="Squina F.M."/>
            <person name="Sun H."/>
            <person name="Susca A."/>
            <person name="Todd R.B."/>
            <person name="Tsang A."/>
            <person name="Unkles S.E."/>
            <person name="van de Wiele N."/>
            <person name="van Rossen-Uffink D."/>
            <person name="Oliveira J.V."/>
            <person name="Vesth T.C."/>
            <person name="Visser J."/>
            <person name="Yu J.-H."/>
            <person name="Zhou M."/>
            <person name="Andersen M.R."/>
            <person name="Archer D.B."/>
            <person name="Baker S.E."/>
            <person name="Benoit I."/>
            <person name="Brakhage A.A."/>
            <person name="Braus G.H."/>
            <person name="Fischer R."/>
            <person name="Frisvad J.C."/>
            <person name="Goldman G.H."/>
            <person name="Houbraken J."/>
            <person name="Oakley B."/>
            <person name="Pocsi I."/>
            <person name="Scazzocchio C."/>
            <person name="Seiboth B."/>
            <person name="vanKuyk P.A."/>
            <person name="Wortman J."/>
            <person name="Dyer P.S."/>
            <person name="Grigoriev I.V."/>
        </authorList>
    </citation>
    <scope>NUCLEOTIDE SEQUENCE [LARGE SCALE GENOMIC DNA]</scope>
    <source>
        <strain evidence="2">CBS 593.65</strain>
    </source>
</reference>